<sequence>MAETHVHVDSAPVWSSRPCCPLPEATPAHPAFQREARQIRGRQAARIYVMEDGQHRSTTIRACAPFARMFGTANMRLVAVIEEDGGQAVHANAIVADARALASVFQPVEQAPAWAMIAAAADAAANKHGGAGWGTTVALALKLYEAVPTDVDASAAAAAMRRLPEYTAAFADKALVACAVSLQDLRVLASRRAEAFAHDIIRRVALVSDTRDRGSGDDGDGQPEVDVALAVAGLCRGAAAACALAGISFADVVATTIATLRAIRRERRRQMRVMHNDEDHGWPRSAPNATQHLRVVACFCNEARSALGAAQAACAHIIRRAALLEIDVLRHKHIVVDSSGADSTSTWRVLAVDGDLLIDVLDEMNAQTVHAVGSSTDDAAILPQSRDNRVAAAASSLACRLRALHVHGVVVSGAADEVATSALHAAGVSVVHGVGFAHAMDVAVTCCCEGLVSVDDIFDPEALTDEELLWYAGSSKPWRIVPLGFYESDDAPTRRVRDARTQTFEERRVILVQGVHDAPDEDDPCAEVVPSALVLFARSEMQAQVLRALMLRSIRRCISSLDWSREDAGSWRSFVAVPSAGIAEHVMAAAAVLAKKEAERRASHDALGIGAFARACQSLPILAACNRLGAHATGAPEVVAQAAKFSHVTAEIMRTPSSAKHALLDIARKAALLGWPDEASGEASSIAPLDPLEAKRDAVRAACSAVSGVLGAEVAMVSQATTM</sequence>
<evidence type="ECO:0000313" key="2">
    <source>
        <dbReference type="Proteomes" id="UP000660262"/>
    </source>
</evidence>
<protein>
    <submittedName>
        <fullName evidence="1">Uncharacterized protein</fullName>
    </submittedName>
</protein>
<proteinExistence type="predicted"/>
<gene>
    <name evidence="1" type="ORF">PPROV_000532200</name>
</gene>
<dbReference type="AlphaFoldDB" id="A0A830HNH8"/>
<dbReference type="EMBL" id="BNJQ01000013">
    <property type="protein sequence ID" value="GHP06577.1"/>
    <property type="molecule type" value="Genomic_DNA"/>
</dbReference>
<reference evidence="1" key="1">
    <citation type="submission" date="2020-10" db="EMBL/GenBank/DDBJ databases">
        <title>Unveiling of a novel bifunctional photoreceptor, Dualchrome1, isolated from a cosmopolitan green alga.</title>
        <authorList>
            <person name="Suzuki S."/>
            <person name="Kawachi M."/>
        </authorList>
    </citation>
    <scope>NUCLEOTIDE SEQUENCE</scope>
    <source>
        <strain evidence="1">NIES 2893</strain>
    </source>
</reference>
<comment type="caution">
    <text evidence="1">The sequence shown here is derived from an EMBL/GenBank/DDBJ whole genome shotgun (WGS) entry which is preliminary data.</text>
</comment>
<organism evidence="1 2">
    <name type="scientific">Pycnococcus provasolii</name>
    <dbReference type="NCBI Taxonomy" id="41880"/>
    <lineage>
        <taxon>Eukaryota</taxon>
        <taxon>Viridiplantae</taxon>
        <taxon>Chlorophyta</taxon>
        <taxon>Pseudoscourfieldiophyceae</taxon>
        <taxon>Pseudoscourfieldiales</taxon>
        <taxon>Pycnococcaceae</taxon>
        <taxon>Pycnococcus</taxon>
    </lineage>
</organism>
<evidence type="ECO:0000313" key="1">
    <source>
        <dbReference type="EMBL" id="GHP06577.1"/>
    </source>
</evidence>
<accession>A0A830HNH8</accession>
<keyword evidence="2" id="KW-1185">Reference proteome</keyword>
<dbReference type="Proteomes" id="UP000660262">
    <property type="component" value="Unassembled WGS sequence"/>
</dbReference>
<name>A0A830HNH8_9CHLO</name>